<dbReference type="InParanoid" id="A0A1V9X068"/>
<comment type="caution">
    <text evidence="1">The sequence shown here is derived from an EMBL/GenBank/DDBJ whole genome shotgun (WGS) entry which is preliminary data.</text>
</comment>
<dbReference type="AlphaFoldDB" id="A0A1V9X068"/>
<evidence type="ECO:0000313" key="1">
    <source>
        <dbReference type="EMBL" id="OQR66786.1"/>
    </source>
</evidence>
<protein>
    <submittedName>
        <fullName evidence="1">Uncharacterized protein</fullName>
    </submittedName>
</protein>
<organism evidence="1 2">
    <name type="scientific">Tropilaelaps mercedesae</name>
    <dbReference type="NCBI Taxonomy" id="418985"/>
    <lineage>
        <taxon>Eukaryota</taxon>
        <taxon>Metazoa</taxon>
        <taxon>Ecdysozoa</taxon>
        <taxon>Arthropoda</taxon>
        <taxon>Chelicerata</taxon>
        <taxon>Arachnida</taxon>
        <taxon>Acari</taxon>
        <taxon>Parasitiformes</taxon>
        <taxon>Mesostigmata</taxon>
        <taxon>Gamasina</taxon>
        <taxon>Dermanyssoidea</taxon>
        <taxon>Laelapidae</taxon>
        <taxon>Tropilaelaps</taxon>
    </lineage>
</organism>
<dbReference type="Proteomes" id="UP000192247">
    <property type="component" value="Unassembled WGS sequence"/>
</dbReference>
<evidence type="ECO:0000313" key="2">
    <source>
        <dbReference type="Proteomes" id="UP000192247"/>
    </source>
</evidence>
<keyword evidence="2" id="KW-1185">Reference proteome</keyword>
<name>A0A1V9X068_9ACAR</name>
<proteinExistence type="predicted"/>
<accession>A0A1V9X068</accession>
<dbReference type="EMBL" id="MNPL01031132">
    <property type="protein sequence ID" value="OQR66786.1"/>
    <property type="molecule type" value="Genomic_DNA"/>
</dbReference>
<sequence>MILKQTSAMRKKQTKTVTSTAHTHLCCQRELSVTYGISSMKQDFVQKLSQKSMG</sequence>
<reference evidence="1 2" key="1">
    <citation type="journal article" date="2017" name="Gigascience">
        <title>Draft genome of the honey bee ectoparasitic mite, Tropilaelaps mercedesae, is shaped by the parasitic life history.</title>
        <authorList>
            <person name="Dong X."/>
            <person name="Armstrong S.D."/>
            <person name="Xia D."/>
            <person name="Makepeace B.L."/>
            <person name="Darby A.C."/>
            <person name="Kadowaki T."/>
        </authorList>
    </citation>
    <scope>NUCLEOTIDE SEQUENCE [LARGE SCALE GENOMIC DNA]</scope>
    <source>
        <strain evidence="1">Wuxi-XJTLU</strain>
    </source>
</reference>
<gene>
    <name evidence="1" type="ORF">BIW11_13929</name>
</gene>